<evidence type="ECO:0000313" key="3">
    <source>
        <dbReference type="Proteomes" id="UP000324800"/>
    </source>
</evidence>
<gene>
    <name evidence="2" type="ORF">EZS28_049272</name>
</gene>
<proteinExistence type="predicted"/>
<feature type="region of interest" description="Disordered" evidence="1">
    <location>
        <begin position="59"/>
        <end position="93"/>
    </location>
</feature>
<organism evidence="2 3">
    <name type="scientific">Streblomastix strix</name>
    <dbReference type="NCBI Taxonomy" id="222440"/>
    <lineage>
        <taxon>Eukaryota</taxon>
        <taxon>Metamonada</taxon>
        <taxon>Preaxostyla</taxon>
        <taxon>Oxymonadida</taxon>
        <taxon>Streblomastigidae</taxon>
        <taxon>Streblomastix</taxon>
    </lineage>
</organism>
<dbReference type="AlphaFoldDB" id="A0A5J4TBZ0"/>
<dbReference type="Proteomes" id="UP000324800">
    <property type="component" value="Unassembled WGS sequence"/>
</dbReference>
<dbReference type="EMBL" id="SNRW01035005">
    <property type="protein sequence ID" value="KAA6355201.1"/>
    <property type="molecule type" value="Genomic_DNA"/>
</dbReference>
<name>A0A5J4TBZ0_9EUKA</name>
<evidence type="ECO:0000256" key="1">
    <source>
        <dbReference type="SAM" id="MobiDB-lite"/>
    </source>
</evidence>
<protein>
    <submittedName>
        <fullName evidence="2">Uncharacterized protein</fullName>
    </submittedName>
</protein>
<reference evidence="2 3" key="1">
    <citation type="submission" date="2019-03" db="EMBL/GenBank/DDBJ databases">
        <title>Single cell metagenomics reveals metabolic interactions within the superorganism composed of flagellate Streblomastix strix and complex community of Bacteroidetes bacteria on its surface.</title>
        <authorList>
            <person name="Treitli S.C."/>
            <person name="Kolisko M."/>
            <person name="Husnik F."/>
            <person name="Keeling P."/>
            <person name="Hampl V."/>
        </authorList>
    </citation>
    <scope>NUCLEOTIDE SEQUENCE [LARGE SCALE GENOMIC DNA]</scope>
    <source>
        <strain evidence="2">ST1C</strain>
    </source>
</reference>
<feature type="compositionally biased region" description="Low complexity" evidence="1">
    <location>
        <begin position="67"/>
        <end position="81"/>
    </location>
</feature>
<sequence>MVEKNSSIENRIQLQNIQSTSENHSVRLHGRIVGVIPINESKNINISVWSLERKGNDDKLKPMRVKSSGSCINNIQQSNQIKQDRSHPNSRRQYSDMLQYQSKMSSEQVIKDNGEHLHIHRTDSNQNQSNSPERNRQFNSRCSLQTFKSGRLFNQKEDIDESNERDEEGRDGLLFPWTEETVLAHPPIPLIGRVLQKAQKESTTVALIAPWWPAQYW</sequence>
<evidence type="ECO:0000313" key="2">
    <source>
        <dbReference type="EMBL" id="KAA6355201.1"/>
    </source>
</evidence>
<accession>A0A5J4TBZ0</accession>
<comment type="caution">
    <text evidence="2">The sequence shown here is derived from an EMBL/GenBank/DDBJ whole genome shotgun (WGS) entry which is preliminary data.</text>
</comment>